<dbReference type="AlphaFoldDB" id="A0A4R1NPJ0"/>
<dbReference type="EMBL" id="SMGR01000001">
    <property type="protein sequence ID" value="TCL09761.1"/>
    <property type="molecule type" value="Genomic_DNA"/>
</dbReference>
<feature type="region of interest" description="Disordered" evidence="3">
    <location>
        <begin position="154"/>
        <end position="182"/>
    </location>
</feature>
<evidence type="ECO:0000256" key="3">
    <source>
        <dbReference type="SAM" id="MobiDB-lite"/>
    </source>
</evidence>
<keyword evidence="5" id="KW-1185">Reference proteome</keyword>
<feature type="compositionally biased region" description="Basic and acidic residues" evidence="3">
    <location>
        <begin position="170"/>
        <end position="182"/>
    </location>
</feature>
<evidence type="ECO:0000313" key="4">
    <source>
        <dbReference type="EMBL" id="TCL09761.1"/>
    </source>
</evidence>
<dbReference type="Proteomes" id="UP000295673">
    <property type="component" value="Unassembled WGS sequence"/>
</dbReference>
<name>A0A4R1NPJ0_9RHOB</name>
<protein>
    <submittedName>
        <fullName evidence="4">DNA-binding protein HU-alpha</fullName>
    </submittedName>
</protein>
<dbReference type="GO" id="GO:0030527">
    <property type="term" value="F:structural constituent of chromatin"/>
    <property type="evidence" value="ECO:0007669"/>
    <property type="project" value="InterPro"/>
</dbReference>
<keyword evidence="2 4" id="KW-0238">DNA-binding</keyword>
<comment type="similarity">
    <text evidence="1">Belongs to the bacterial histone-like protein family.</text>
</comment>
<dbReference type="SUPFAM" id="SSF47729">
    <property type="entry name" value="IHF-like DNA-binding proteins"/>
    <property type="match status" value="1"/>
</dbReference>
<feature type="region of interest" description="Disordered" evidence="3">
    <location>
        <begin position="1"/>
        <end position="71"/>
    </location>
</feature>
<organism evidence="4 5">
    <name type="scientific">Shimia isoporae</name>
    <dbReference type="NCBI Taxonomy" id="647720"/>
    <lineage>
        <taxon>Bacteria</taxon>
        <taxon>Pseudomonadati</taxon>
        <taxon>Pseudomonadota</taxon>
        <taxon>Alphaproteobacteria</taxon>
        <taxon>Rhodobacterales</taxon>
        <taxon>Roseobacteraceae</taxon>
    </lineage>
</organism>
<accession>A0A4R1NPJ0</accession>
<dbReference type="InterPro" id="IPR010992">
    <property type="entry name" value="IHF-like_DNA-bd_dom_sf"/>
</dbReference>
<evidence type="ECO:0000256" key="2">
    <source>
        <dbReference type="ARBA" id="ARBA00023125"/>
    </source>
</evidence>
<dbReference type="InterPro" id="IPR000119">
    <property type="entry name" value="Hist_DNA-bd"/>
</dbReference>
<evidence type="ECO:0000256" key="1">
    <source>
        <dbReference type="ARBA" id="ARBA00010529"/>
    </source>
</evidence>
<feature type="compositionally biased region" description="Low complexity" evidence="3">
    <location>
        <begin position="1"/>
        <end position="68"/>
    </location>
</feature>
<comment type="caution">
    <text evidence="4">The sequence shown here is derived from an EMBL/GenBank/DDBJ whole genome shotgun (WGS) entry which is preliminary data.</text>
</comment>
<gene>
    <name evidence="4" type="ORF">BXY66_1825</name>
</gene>
<evidence type="ECO:0000313" key="5">
    <source>
        <dbReference type="Proteomes" id="UP000295673"/>
    </source>
</evidence>
<proteinExistence type="inferred from homology"/>
<dbReference type="Pfam" id="PF00216">
    <property type="entry name" value="Bac_DNA_binding"/>
    <property type="match status" value="1"/>
</dbReference>
<dbReference type="GO" id="GO:0003677">
    <property type="term" value="F:DNA binding"/>
    <property type="evidence" value="ECO:0007669"/>
    <property type="project" value="UniProtKB-KW"/>
</dbReference>
<sequence length="182" mass="19207">MAKTPSTSSTRKSSSARSRATTTSRSSKTTSSRSKTTTKATVSGKTASSTKATATPLPQTTTRATTRKVPSDVVVTPELDNSMQPDLRKKELVDLAVDRSGVKKRDAKPAIEAALAILGEALEAGRSLQLPPLGRVKVQRSKELDDGQVIVAKVRRKGVSDDDEPSESNSKTDGEGLAKAAE</sequence>
<reference evidence="4 5" key="1">
    <citation type="submission" date="2019-03" db="EMBL/GenBank/DDBJ databases">
        <title>Genomic Encyclopedia of Archaeal and Bacterial Type Strains, Phase II (KMG-II): from individual species to whole genera.</title>
        <authorList>
            <person name="Goeker M."/>
        </authorList>
    </citation>
    <scope>NUCLEOTIDE SEQUENCE [LARGE SCALE GENOMIC DNA]</scope>
    <source>
        <strain evidence="4 5">DSM 26433</strain>
    </source>
</reference>
<dbReference type="Gene3D" id="4.10.520.10">
    <property type="entry name" value="IHF-like DNA-binding proteins"/>
    <property type="match status" value="1"/>
</dbReference>